<accession>A0A1Y2DDE0</accession>
<dbReference type="GeneID" id="63777563"/>
<dbReference type="AlphaFoldDB" id="A0A1Y2DDE0"/>
<dbReference type="Proteomes" id="UP000193689">
    <property type="component" value="Unassembled WGS sequence"/>
</dbReference>
<dbReference type="InParanoid" id="A0A1Y2DDE0"/>
<keyword evidence="2" id="KW-1185">Reference proteome</keyword>
<organism evidence="1 2">
    <name type="scientific">Pseudomassariella vexata</name>
    <dbReference type="NCBI Taxonomy" id="1141098"/>
    <lineage>
        <taxon>Eukaryota</taxon>
        <taxon>Fungi</taxon>
        <taxon>Dikarya</taxon>
        <taxon>Ascomycota</taxon>
        <taxon>Pezizomycotina</taxon>
        <taxon>Sordariomycetes</taxon>
        <taxon>Xylariomycetidae</taxon>
        <taxon>Amphisphaeriales</taxon>
        <taxon>Pseudomassariaceae</taxon>
        <taxon>Pseudomassariella</taxon>
    </lineage>
</organism>
<protein>
    <submittedName>
        <fullName evidence="1">Uncharacterized protein</fullName>
    </submittedName>
</protein>
<dbReference type="EMBL" id="MCFJ01000020">
    <property type="protein sequence ID" value="ORY57302.1"/>
    <property type="molecule type" value="Genomic_DNA"/>
</dbReference>
<name>A0A1Y2DDE0_9PEZI</name>
<sequence length="91" mass="9551">MHIIFRSVLICPGCCMSGPFSVPKSPLTHLAVHPTSRRLASWATNGYTYSGRGGGSLAAPKPGTTHVHAKMGPVGVNTMCVASELFTVRLA</sequence>
<evidence type="ECO:0000313" key="2">
    <source>
        <dbReference type="Proteomes" id="UP000193689"/>
    </source>
</evidence>
<comment type="caution">
    <text evidence="1">The sequence shown here is derived from an EMBL/GenBank/DDBJ whole genome shotgun (WGS) entry which is preliminary data.</text>
</comment>
<dbReference type="RefSeq" id="XP_040710654.1">
    <property type="nucleotide sequence ID" value="XM_040861351.1"/>
</dbReference>
<gene>
    <name evidence="1" type="ORF">BCR38DRAFT_450140</name>
</gene>
<reference evidence="1 2" key="1">
    <citation type="submission" date="2016-07" db="EMBL/GenBank/DDBJ databases">
        <title>Pervasive Adenine N6-methylation of Active Genes in Fungi.</title>
        <authorList>
            <consortium name="DOE Joint Genome Institute"/>
            <person name="Mondo S.J."/>
            <person name="Dannebaum R.O."/>
            <person name="Kuo R.C."/>
            <person name="Labutti K."/>
            <person name="Haridas S."/>
            <person name="Kuo A."/>
            <person name="Salamov A."/>
            <person name="Ahrendt S.R."/>
            <person name="Lipzen A."/>
            <person name="Sullivan W."/>
            <person name="Andreopoulos W.B."/>
            <person name="Clum A."/>
            <person name="Lindquist E."/>
            <person name="Daum C."/>
            <person name="Ramamoorthy G.K."/>
            <person name="Gryganskyi A."/>
            <person name="Culley D."/>
            <person name="Magnuson J.K."/>
            <person name="James T.Y."/>
            <person name="O'Malley M.A."/>
            <person name="Stajich J.E."/>
            <person name="Spatafora J.W."/>
            <person name="Visel A."/>
            <person name="Grigoriev I.V."/>
        </authorList>
    </citation>
    <scope>NUCLEOTIDE SEQUENCE [LARGE SCALE GENOMIC DNA]</scope>
    <source>
        <strain evidence="1 2">CBS 129021</strain>
    </source>
</reference>
<proteinExistence type="predicted"/>
<evidence type="ECO:0000313" key="1">
    <source>
        <dbReference type="EMBL" id="ORY57302.1"/>
    </source>
</evidence>